<comment type="caution">
    <text evidence="1">The sequence shown here is derived from an EMBL/GenBank/DDBJ whole genome shotgun (WGS) entry which is preliminary data.</text>
</comment>
<dbReference type="RefSeq" id="WP_151136282.1">
    <property type="nucleotide sequence ID" value="NZ_VZUS01000001.1"/>
</dbReference>
<dbReference type="AlphaFoldDB" id="A0A643JVL0"/>
<gene>
    <name evidence="1" type="ORF">Hfx1149_05595</name>
</gene>
<sequence>MGKTRYSAGDIVPDNICEQPSEWVLVRFAIPVEVYYGYGSVRHVYPTEPIERTEELFNVDGERVDDLVNEYVQLYTTPHHELR</sequence>
<proteinExistence type="predicted"/>
<protein>
    <submittedName>
        <fullName evidence="1">Uncharacterized protein</fullName>
    </submittedName>
</protein>
<reference evidence="1" key="1">
    <citation type="submission" date="2019-09" db="EMBL/GenBank/DDBJ databases">
        <title>Genomic analysis of Haloferax sp. CBA1149.</title>
        <authorList>
            <person name="Roh S.W."/>
        </authorList>
    </citation>
    <scope>NUCLEOTIDE SEQUENCE</scope>
    <source>
        <strain evidence="1">CBA1149</strain>
    </source>
</reference>
<organism evidence="1">
    <name type="scientific">Haloferax sp. CBA1149</name>
    <dbReference type="NCBI Taxonomy" id="2650753"/>
    <lineage>
        <taxon>Archaea</taxon>
        <taxon>Methanobacteriati</taxon>
        <taxon>Methanobacteriota</taxon>
        <taxon>Stenosarchaea group</taxon>
        <taxon>Halobacteria</taxon>
        <taxon>Halobacteriales</taxon>
        <taxon>Haloferacaceae</taxon>
        <taxon>Haloferax</taxon>
    </lineage>
</organism>
<name>A0A643JVL0_9EURY</name>
<evidence type="ECO:0000313" key="1">
    <source>
        <dbReference type="EMBL" id="KAB1187533.1"/>
    </source>
</evidence>
<accession>A0A643JVL0</accession>
<dbReference type="EMBL" id="VZUS01000001">
    <property type="protein sequence ID" value="KAB1187533.1"/>
    <property type="molecule type" value="Genomic_DNA"/>
</dbReference>